<dbReference type="GO" id="GO:0015038">
    <property type="term" value="F:glutathione disulfide oxidoreductase activity"/>
    <property type="evidence" value="ECO:0007669"/>
    <property type="project" value="TreeGrafter"/>
</dbReference>
<dbReference type="GO" id="GO:0034599">
    <property type="term" value="P:cellular response to oxidative stress"/>
    <property type="evidence" value="ECO:0007669"/>
    <property type="project" value="TreeGrafter"/>
</dbReference>
<dbReference type="PANTHER" id="PTHR45694">
    <property type="entry name" value="GLUTAREDOXIN 2"/>
    <property type="match status" value="1"/>
</dbReference>
<reference evidence="2" key="1">
    <citation type="journal article" date="2014" name="PLoS ONE">
        <title>Transcriptome-Based Identification of ABC Transporters in the Western Tarnished Plant Bug Lygus hesperus.</title>
        <authorList>
            <person name="Hull J.J."/>
            <person name="Chaney K."/>
            <person name="Geib S.M."/>
            <person name="Fabrick J.A."/>
            <person name="Brent C.S."/>
            <person name="Walsh D."/>
            <person name="Lavine L.C."/>
        </authorList>
    </citation>
    <scope>NUCLEOTIDE SEQUENCE</scope>
</reference>
<feature type="domain" description="Glutaredoxin" evidence="1">
    <location>
        <begin position="191"/>
        <end position="252"/>
    </location>
</feature>
<dbReference type="EMBL" id="GBHO01032743">
    <property type="protein sequence ID" value="JAG10861.1"/>
    <property type="molecule type" value="Transcribed_RNA"/>
</dbReference>
<feature type="domain" description="Glutaredoxin" evidence="1">
    <location>
        <begin position="85"/>
        <end position="147"/>
    </location>
</feature>
<reference evidence="2" key="2">
    <citation type="submission" date="2014-07" db="EMBL/GenBank/DDBJ databases">
        <authorList>
            <person name="Hull J."/>
        </authorList>
    </citation>
    <scope>NUCLEOTIDE SEQUENCE</scope>
</reference>
<protein>
    <submittedName>
        <fullName evidence="2">Glutaredoxin-2, mitochondrial</fullName>
    </submittedName>
</protein>
<accession>A0A0A9WTW1</accession>
<dbReference type="SUPFAM" id="SSF52833">
    <property type="entry name" value="Thioredoxin-like"/>
    <property type="match status" value="2"/>
</dbReference>
<organism evidence="2">
    <name type="scientific">Lygus hesperus</name>
    <name type="common">Western plant bug</name>
    <dbReference type="NCBI Taxonomy" id="30085"/>
    <lineage>
        <taxon>Eukaryota</taxon>
        <taxon>Metazoa</taxon>
        <taxon>Ecdysozoa</taxon>
        <taxon>Arthropoda</taxon>
        <taxon>Hexapoda</taxon>
        <taxon>Insecta</taxon>
        <taxon>Pterygota</taxon>
        <taxon>Neoptera</taxon>
        <taxon>Paraneoptera</taxon>
        <taxon>Hemiptera</taxon>
        <taxon>Heteroptera</taxon>
        <taxon>Panheteroptera</taxon>
        <taxon>Cimicomorpha</taxon>
        <taxon>Miridae</taxon>
        <taxon>Mirini</taxon>
        <taxon>Lygus</taxon>
    </lineage>
</organism>
<dbReference type="EMBL" id="GBRD01001438">
    <property type="protein sequence ID" value="JAG64383.1"/>
    <property type="molecule type" value="Transcribed_RNA"/>
</dbReference>
<name>A0A0A9WTW1_LYGHE</name>
<dbReference type="Gene3D" id="3.40.30.10">
    <property type="entry name" value="Glutaredoxin"/>
    <property type="match status" value="2"/>
</dbReference>
<dbReference type="PROSITE" id="PS51354">
    <property type="entry name" value="GLUTAREDOXIN_2"/>
    <property type="match status" value="2"/>
</dbReference>
<proteinExistence type="predicted"/>
<dbReference type="Pfam" id="PF00462">
    <property type="entry name" value="Glutaredoxin"/>
    <property type="match status" value="2"/>
</dbReference>
<dbReference type="InterPro" id="IPR002109">
    <property type="entry name" value="Glutaredoxin"/>
</dbReference>
<gene>
    <name evidence="2" type="primary">GLRX2_1</name>
    <name evidence="2" type="ORF">CM83_2836</name>
</gene>
<evidence type="ECO:0000259" key="1">
    <source>
        <dbReference type="Pfam" id="PF00462"/>
    </source>
</evidence>
<sequence>MYGRNCNPNTHRCDRCGVIDPTVALRSFPQVPNSVRSFFTRQPAQDWGVRPGPSSRTTYWGGRSVGDASSAAKGIVAGMLQRHPVLMVSFTYCPYCTKLAAKLDNERISYKKWEIDRSPNKSKIMDEFQRMSGIRTAPQVYVNGRFVGDGSKTTKMLANGKFHALIGRRNDMYVRNAPDLVSSVLEDHPILMMSFTYCPCCKNLKEKLDAARIPFYKFEVDKLPNKHEVISEFEKLSGIRTAPQMFVAGEFVGDGSTTTGLIETGQLQQHIFATVG</sequence>
<dbReference type="AlphaFoldDB" id="A0A0A9WTW1"/>
<evidence type="ECO:0000313" key="3">
    <source>
        <dbReference type="EMBL" id="JAG64383.1"/>
    </source>
</evidence>
<evidence type="ECO:0000313" key="2">
    <source>
        <dbReference type="EMBL" id="JAG10861.1"/>
    </source>
</evidence>
<dbReference type="PANTHER" id="PTHR45694:SF18">
    <property type="entry name" value="GLUTAREDOXIN-1-RELATED"/>
    <property type="match status" value="1"/>
</dbReference>
<dbReference type="InterPro" id="IPR036249">
    <property type="entry name" value="Thioredoxin-like_sf"/>
</dbReference>
<reference evidence="3" key="3">
    <citation type="submission" date="2014-09" db="EMBL/GenBank/DDBJ databases">
        <authorList>
            <person name="Magalhaes I.L.F."/>
            <person name="Oliveira U."/>
            <person name="Santos F.R."/>
            <person name="Vidigal T.H.D.A."/>
            <person name="Brescovit A.D."/>
            <person name="Santos A.J."/>
        </authorList>
    </citation>
    <scope>NUCLEOTIDE SEQUENCE</scope>
</reference>
<dbReference type="GO" id="GO:0005737">
    <property type="term" value="C:cytoplasm"/>
    <property type="evidence" value="ECO:0007669"/>
    <property type="project" value="TreeGrafter"/>
</dbReference>